<feature type="chain" id="PRO_5008581865" evidence="2">
    <location>
        <begin position="21"/>
        <end position="193"/>
    </location>
</feature>
<feature type="region of interest" description="Disordered" evidence="1">
    <location>
        <begin position="76"/>
        <end position="193"/>
    </location>
</feature>
<reference evidence="3" key="1">
    <citation type="submission" date="2015-12" db="EMBL/GenBank/DDBJ databases">
        <title>De novo transcriptome assembly of four potential Pierce s Disease insect vectors from Arizona vineyards.</title>
        <authorList>
            <person name="Tassone E.E."/>
        </authorList>
    </citation>
    <scope>NUCLEOTIDE SEQUENCE</scope>
</reference>
<protein>
    <submittedName>
        <fullName evidence="3">Uncharacterized protein</fullName>
    </submittedName>
</protein>
<sequence>MTHPTSEMMILLSFLVLSVANNLVSTAEVNAPAPRSTNLTALQTNLPADKQSQQKNQSLQGRVYGSVLSTSLNIQSPYNQKAPSGDNRDPSRYQSSYPGILNGPYRDNRDPLRNQPYPGDRRDLFRDNRDSFRDNRDPFRDNRDPFRTQHNPGDRRDPFRDNRDPFRDNRDPFRNNRDPFRDHRDQFRTQHNP</sequence>
<feature type="signal peptide" evidence="2">
    <location>
        <begin position="1"/>
        <end position="20"/>
    </location>
</feature>
<evidence type="ECO:0000256" key="2">
    <source>
        <dbReference type="SAM" id="SignalP"/>
    </source>
</evidence>
<proteinExistence type="predicted"/>
<organism evidence="3">
    <name type="scientific">Clastoptera arizonana</name>
    <name type="common">Arizona spittle bug</name>
    <dbReference type="NCBI Taxonomy" id="38151"/>
    <lineage>
        <taxon>Eukaryota</taxon>
        <taxon>Metazoa</taxon>
        <taxon>Ecdysozoa</taxon>
        <taxon>Arthropoda</taxon>
        <taxon>Hexapoda</taxon>
        <taxon>Insecta</taxon>
        <taxon>Pterygota</taxon>
        <taxon>Neoptera</taxon>
        <taxon>Paraneoptera</taxon>
        <taxon>Hemiptera</taxon>
        <taxon>Auchenorrhyncha</taxon>
        <taxon>Cercopoidea</taxon>
        <taxon>Clastopteridae</taxon>
        <taxon>Clastoptera</taxon>
    </lineage>
</organism>
<dbReference type="EMBL" id="GEDC01005300">
    <property type="protein sequence ID" value="JAS31998.1"/>
    <property type="molecule type" value="Transcribed_RNA"/>
</dbReference>
<dbReference type="AlphaFoldDB" id="A0A1B6E240"/>
<evidence type="ECO:0000313" key="3">
    <source>
        <dbReference type="EMBL" id="JAS31998.1"/>
    </source>
</evidence>
<evidence type="ECO:0000256" key="1">
    <source>
        <dbReference type="SAM" id="MobiDB-lite"/>
    </source>
</evidence>
<keyword evidence="2" id="KW-0732">Signal</keyword>
<feature type="compositionally biased region" description="Basic and acidic residues" evidence="1">
    <location>
        <begin position="119"/>
        <end position="193"/>
    </location>
</feature>
<feature type="non-terminal residue" evidence="3">
    <location>
        <position position="193"/>
    </location>
</feature>
<name>A0A1B6E240_9HEMI</name>
<gene>
    <name evidence="3" type="ORF">g.20880</name>
</gene>
<accession>A0A1B6E240</accession>